<dbReference type="SUPFAM" id="SSF55298">
    <property type="entry name" value="YjgF-like"/>
    <property type="match status" value="1"/>
</dbReference>
<dbReference type="Pfam" id="PF01042">
    <property type="entry name" value="Ribonuc_L-PSP"/>
    <property type="match status" value="1"/>
</dbReference>
<sequence>MKKVITTDKAAAPGGPYSPAVIANGFAFLSGCTPHLTGPEKKVVEGDFRAQAVQAFENLKALAEASGASLADAVRAQVYITSMDHFPVMNEVFGEYFGENPPTRTTLPIALVGFDIEIDAILALPEGSEQA</sequence>
<gene>
    <name evidence="2" type="ORF">BF93_12385</name>
</gene>
<dbReference type="RefSeq" id="WP_038370935.1">
    <property type="nucleotide sequence ID" value="NZ_KK069989.1"/>
</dbReference>
<dbReference type="InterPro" id="IPR006175">
    <property type="entry name" value="YjgF/YER057c/UK114"/>
</dbReference>
<dbReference type="PANTHER" id="PTHR11803:SF58">
    <property type="entry name" value="PROTEIN HMF1-RELATED"/>
    <property type="match status" value="1"/>
</dbReference>
<evidence type="ECO:0000313" key="3">
    <source>
        <dbReference type="Proteomes" id="UP000023067"/>
    </source>
</evidence>
<dbReference type="CDD" id="cd00448">
    <property type="entry name" value="YjgF_YER057c_UK114_family"/>
    <property type="match status" value="1"/>
</dbReference>
<proteinExistence type="inferred from homology"/>
<dbReference type="PANTHER" id="PTHR11803">
    <property type="entry name" value="2-IMINOBUTANOATE/2-IMINOPROPANOATE DEAMINASE RIDA"/>
    <property type="match status" value="1"/>
</dbReference>
<dbReference type="EMBL" id="JDYK01000003">
    <property type="protein sequence ID" value="EWS82387.1"/>
    <property type="molecule type" value="Genomic_DNA"/>
</dbReference>
<name>Z9JX71_9MICO</name>
<dbReference type="GO" id="GO:0005829">
    <property type="term" value="C:cytosol"/>
    <property type="evidence" value="ECO:0007669"/>
    <property type="project" value="TreeGrafter"/>
</dbReference>
<dbReference type="Gene3D" id="3.30.1330.40">
    <property type="entry name" value="RutC-like"/>
    <property type="match status" value="1"/>
</dbReference>
<accession>Z9JX71</accession>
<dbReference type="OrthoDB" id="8684161at2"/>
<dbReference type="STRING" id="396014.BF93_12385"/>
<dbReference type="eggNOG" id="COG0251">
    <property type="taxonomic scope" value="Bacteria"/>
</dbReference>
<dbReference type="GO" id="GO:0019239">
    <property type="term" value="F:deaminase activity"/>
    <property type="evidence" value="ECO:0007669"/>
    <property type="project" value="TreeGrafter"/>
</dbReference>
<dbReference type="AlphaFoldDB" id="Z9JX71"/>
<dbReference type="PATRIC" id="fig|396014.3.peg.985"/>
<reference evidence="2 3" key="1">
    <citation type="submission" date="2014-02" db="EMBL/GenBank/DDBJ databases">
        <title>Genome sequence of Brachybacterium phenoliresistens strain W13A50.</title>
        <authorList>
            <person name="Wang X."/>
        </authorList>
    </citation>
    <scope>NUCLEOTIDE SEQUENCE [LARGE SCALE GENOMIC DNA]</scope>
    <source>
        <strain evidence="2 3">W13A50</strain>
    </source>
</reference>
<comment type="caution">
    <text evidence="2">The sequence shown here is derived from an EMBL/GenBank/DDBJ whole genome shotgun (WGS) entry which is preliminary data.</text>
</comment>
<dbReference type="HOGENOM" id="CLU_100715_7_3_11"/>
<keyword evidence="3" id="KW-1185">Reference proteome</keyword>
<evidence type="ECO:0000256" key="1">
    <source>
        <dbReference type="ARBA" id="ARBA00010552"/>
    </source>
</evidence>
<comment type="similarity">
    <text evidence="1">Belongs to the RutC family.</text>
</comment>
<evidence type="ECO:0000313" key="2">
    <source>
        <dbReference type="EMBL" id="EWS82387.1"/>
    </source>
</evidence>
<dbReference type="InterPro" id="IPR035959">
    <property type="entry name" value="RutC-like_sf"/>
</dbReference>
<organism evidence="2 3">
    <name type="scientific">Brachybacterium phenoliresistens</name>
    <dbReference type="NCBI Taxonomy" id="396014"/>
    <lineage>
        <taxon>Bacteria</taxon>
        <taxon>Bacillati</taxon>
        <taxon>Actinomycetota</taxon>
        <taxon>Actinomycetes</taxon>
        <taxon>Micrococcales</taxon>
        <taxon>Dermabacteraceae</taxon>
        <taxon>Brachybacterium</taxon>
    </lineage>
</organism>
<protein>
    <submittedName>
        <fullName evidence="2">Endoribonuclease L-PSP</fullName>
    </submittedName>
</protein>
<dbReference type="PROSITE" id="PS51257">
    <property type="entry name" value="PROKAR_LIPOPROTEIN"/>
    <property type="match status" value="1"/>
</dbReference>
<dbReference type="Proteomes" id="UP000023067">
    <property type="component" value="Unassembled WGS sequence"/>
</dbReference>